<dbReference type="EMBL" id="LT994651">
    <property type="protein sequence ID" value="SPN79752.1"/>
    <property type="molecule type" value="Genomic_DNA"/>
</dbReference>
<dbReference type="PANTHER" id="PTHR46586:SF3">
    <property type="entry name" value="ANKYRIN REPEAT-CONTAINING PROTEIN"/>
    <property type="match status" value="1"/>
</dbReference>
<organism evidence="1">
    <name type="scientific">Brazilian cedratvirus IHUMI</name>
    <dbReference type="NCBI Taxonomy" id="2126980"/>
    <lineage>
        <taxon>Viruses</taxon>
        <taxon>Pithoviruses</taxon>
        <taxon>Orthocedratvirinae</taxon>
        <taxon>Alphacedratvirus</taxon>
        <taxon>Alphacedratvirus brasiliense</taxon>
    </lineage>
</organism>
<dbReference type="Proteomes" id="UP000273054">
    <property type="component" value="Segment"/>
</dbReference>
<gene>
    <name evidence="1" type="ORF">BRZCDTV_497</name>
</gene>
<keyword evidence="2" id="KW-1185">Reference proteome</keyword>
<dbReference type="SUPFAM" id="SSF48403">
    <property type="entry name" value="Ankyrin repeat"/>
    <property type="match status" value="1"/>
</dbReference>
<dbReference type="InterPro" id="IPR002110">
    <property type="entry name" value="Ankyrin_rpt"/>
</dbReference>
<evidence type="ECO:0000313" key="2">
    <source>
        <dbReference type="Proteomes" id="UP000273054"/>
    </source>
</evidence>
<reference evidence="1" key="1">
    <citation type="submission" date="2018-03" db="EMBL/GenBank/DDBJ databases">
        <authorList>
            <consortium name="Urmite Genomes"/>
        </authorList>
    </citation>
    <scope>NUCLEOTIDE SEQUENCE [LARGE SCALE GENOMIC DNA]</scope>
    <source>
        <strain evidence="1">IHUMI-27.7</strain>
    </source>
</reference>
<dbReference type="Gene3D" id="1.25.40.20">
    <property type="entry name" value="Ankyrin repeat-containing domain"/>
    <property type="match status" value="1"/>
</dbReference>
<sequence length="389" mass="44751">MSLSEPVLPLSEPVCSIIFSYSGGYNYPHRWVCKSFREVLPEINPLLYLDHLIRDGRKPKEIQASEKLMQQALNQHLFHLLKFCKEYIPVDILCKSARKADVEVLQWCKEEGFTYSEHDVYVATIDSREVKVLDWIKDNLLLPETNFTDYVAEIGFLDGLKWYVAQGKYPDLSALHFSVYGKHIEVVEYLLSLGTETDNQLCSYAAGNGDLDMLKLLMEKGCLCNGATFPQAASSGNLEMCKWLKERNIPWNEQVCAQAALEGHLELLQWLRREGCPWNEITPAFAARGGHLELLRWVMSNGCLWSARVYYEAASVGNLHIMEFAYSRGCPWDEYVCYMAAYSGRLDILKWLINHGCPWDRRVYDTALQRGHTEIVDCVLRNLGKRVWE</sequence>
<name>A0A2R8FFK9_9VIRU</name>
<dbReference type="SMART" id="SM00248">
    <property type="entry name" value="ANK"/>
    <property type="match status" value="2"/>
</dbReference>
<protein>
    <submittedName>
        <fullName evidence="1">Ankyrin repeat-containing protein</fullName>
    </submittedName>
</protein>
<proteinExistence type="predicted"/>
<dbReference type="Pfam" id="PF12796">
    <property type="entry name" value="Ank_2"/>
    <property type="match status" value="1"/>
</dbReference>
<dbReference type="InterPro" id="IPR036770">
    <property type="entry name" value="Ankyrin_rpt-contain_sf"/>
</dbReference>
<accession>A0A2R8FFK9</accession>
<dbReference type="InterPro" id="IPR052050">
    <property type="entry name" value="SecEffector_AnkRepeat"/>
</dbReference>
<dbReference type="PANTHER" id="PTHR46586">
    <property type="entry name" value="ANKYRIN REPEAT-CONTAINING PROTEIN"/>
    <property type="match status" value="1"/>
</dbReference>
<evidence type="ECO:0000313" key="1">
    <source>
        <dbReference type="EMBL" id="SPN79752.1"/>
    </source>
</evidence>